<reference evidence="2 3" key="1">
    <citation type="submission" date="2023-04" db="EMBL/GenBank/DDBJ databases">
        <title>Tenacibaculum tangerinum sp. nov., isolated from sea tidal flat of South Korea.</title>
        <authorList>
            <person name="Lee S.H."/>
            <person name="Kim J.-J."/>
        </authorList>
    </citation>
    <scope>NUCLEOTIDE SEQUENCE [LARGE SCALE GENOMIC DNA]</scope>
    <source>
        <strain evidence="2 3">GRR-S3-23</strain>
    </source>
</reference>
<evidence type="ECO:0000313" key="2">
    <source>
        <dbReference type="EMBL" id="WGH76691.1"/>
    </source>
</evidence>
<feature type="domain" description="SH3b" evidence="1">
    <location>
        <begin position="116"/>
        <end position="185"/>
    </location>
</feature>
<name>A0ABY8L5K0_9FLAO</name>
<dbReference type="Pfam" id="PF08239">
    <property type="entry name" value="SH3_3"/>
    <property type="match status" value="1"/>
</dbReference>
<organism evidence="2 3">
    <name type="scientific">Tenacibaculum tangerinum</name>
    <dbReference type="NCBI Taxonomy" id="3038772"/>
    <lineage>
        <taxon>Bacteria</taxon>
        <taxon>Pseudomonadati</taxon>
        <taxon>Bacteroidota</taxon>
        <taxon>Flavobacteriia</taxon>
        <taxon>Flavobacteriales</taxon>
        <taxon>Flavobacteriaceae</taxon>
        <taxon>Tenacibaculum</taxon>
    </lineage>
</organism>
<accession>A0ABY8L5K0</accession>
<evidence type="ECO:0000313" key="3">
    <source>
        <dbReference type="Proteomes" id="UP001232001"/>
    </source>
</evidence>
<dbReference type="PROSITE" id="PS51781">
    <property type="entry name" value="SH3B"/>
    <property type="match status" value="1"/>
</dbReference>
<dbReference type="EMBL" id="CP122539">
    <property type="protein sequence ID" value="WGH76691.1"/>
    <property type="molecule type" value="Genomic_DNA"/>
</dbReference>
<evidence type="ECO:0000259" key="1">
    <source>
        <dbReference type="PROSITE" id="PS51781"/>
    </source>
</evidence>
<keyword evidence="3" id="KW-1185">Reference proteome</keyword>
<protein>
    <submittedName>
        <fullName evidence="2">SH3 domain-containing protein</fullName>
    </submittedName>
</protein>
<gene>
    <name evidence="2" type="ORF">P8625_05910</name>
</gene>
<dbReference type="Gene3D" id="2.30.30.40">
    <property type="entry name" value="SH3 Domains"/>
    <property type="match status" value="1"/>
</dbReference>
<proteinExistence type="predicted"/>
<sequence>MDQLNRKVLLLASSLMVIAALVIIARKDNVQENVYNTAIVGCYVSPEARCTGSANCRACKNCNYCKHCSKGGSCGVCSGRNQTRNYSNSRKNYPRPKPTERTIFDGRNTTNTIIQEEPYYLKILLVNQNSLNLRSGPDTSYYVIQELNFSEKLSLLSTHGKWIKVKVKKTKAIGFVHYSGVLLVEE</sequence>
<dbReference type="InterPro" id="IPR003646">
    <property type="entry name" value="SH3-like_bac-type"/>
</dbReference>
<dbReference type="Proteomes" id="UP001232001">
    <property type="component" value="Chromosome"/>
</dbReference>
<dbReference type="RefSeq" id="WP_279652554.1">
    <property type="nucleotide sequence ID" value="NZ_CP122539.1"/>
</dbReference>